<evidence type="ECO:0000256" key="4">
    <source>
        <dbReference type="ARBA" id="ARBA00022692"/>
    </source>
</evidence>
<keyword evidence="9" id="KW-1185">Reference proteome</keyword>
<dbReference type="STRING" id="341036.SAMN05660649_01120"/>
<keyword evidence="6 7" id="KW-0472">Membrane</keyword>
<evidence type="ECO:0000256" key="3">
    <source>
        <dbReference type="ARBA" id="ARBA00022679"/>
    </source>
</evidence>
<name>A0A1I2Q876_9FIRM</name>
<dbReference type="OrthoDB" id="871140at2"/>
<evidence type="ECO:0000256" key="6">
    <source>
        <dbReference type="ARBA" id="ARBA00023136"/>
    </source>
</evidence>
<dbReference type="EC" id="2.5.1.145" evidence="7"/>
<gene>
    <name evidence="7" type="primary">lgt</name>
    <name evidence="8" type="ORF">SAMN05660649_01120</name>
</gene>
<dbReference type="UniPathway" id="UPA00664"/>
<sequence length="255" mass="29162">MINPIAVNIGPVPVRWYGIIMASAFIIGIYLAYRRAERNNIDPNHILNMITLIIPASIIGARMYYVIFAWDNYRNNPIDALAIWHGGLAIHGGIIGGLLAGLFYISRYKLPVWKIADILAPSLILGQAIGRWGNFINQEAHGGPVTEQFISHFPAFIKNQMYINGSYYHPTFLYESIWNFLVFLFLMWRWPRKKIQGEIALLYLILYSAGRFWIEAMRTDSLMLGPLRVAQLVSIVLIITGISGLYFLYRKKSHI</sequence>
<dbReference type="PROSITE" id="PS01311">
    <property type="entry name" value="LGT"/>
    <property type="match status" value="1"/>
</dbReference>
<evidence type="ECO:0000256" key="7">
    <source>
        <dbReference type="HAMAP-Rule" id="MF_01147"/>
    </source>
</evidence>
<comment type="similarity">
    <text evidence="1 7">Belongs to the Lgt family.</text>
</comment>
<keyword evidence="5 7" id="KW-1133">Transmembrane helix</keyword>
<accession>A0A1I2Q876</accession>
<dbReference type="InterPro" id="IPR001640">
    <property type="entry name" value="Lgt"/>
</dbReference>
<dbReference type="PANTHER" id="PTHR30589">
    <property type="entry name" value="PROLIPOPROTEIN DIACYLGLYCERYL TRANSFERASE"/>
    <property type="match status" value="1"/>
</dbReference>
<feature type="transmembrane region" description="Helical" evidence="7">
    <location>
        <begin position="171"/>
        <end position="188"/>
    </location>
</feature>
<feature type="transmembrane region" description="Helical" evidence="7">
    <location>
        <begin position="229"/>
        <end position="249"/>
    </location>
</feature>
<dbReference type="GO" id="GO:0005886">
    <property type="term" value="C:plasma membrane"/>
    <property type="evidence" value="ECO:0007669"/>
    <property type="project" value="UniProtKB-SubCell"/>
</dbReference>
<feature type="binding site" evidence="7">
    <location>
        <position position="131"/>
    </location>
    <ligand>
        <name>a 1,2-diacyl-sn-glycero-3-phospho-(1'-sn-glycerol)</name>
        <dbReference type="ChEBI" id="CHEBI:64716"/>
    </ligand>
</feature>
<evidence type="ECO:0000313" key="9">
    <source>
        <dbReference type="Proteomes" id="UP000199337"/>
    </source>
</evidence>
<dbReference type="Proteomes" id="UP000199337">
    <property type="component" value="Unassembled WGS sequence"/>
</dbReference>
<comment type="subcellular location">
    <subcellularLocation>
        <location evidence="7">Cell membrane</location>
        <topology evidence="7">Multi-pass membrane protein</topology>
    </subcellularLocation>
</comment>
<dbReference type="AlphaFoldDB" id="A0A1I2Q876"/>
<keyword evidence="3 7" id="KW-0808">Transferase</keyword>
<evidence type="ECO:0000256" key="1">
    <source>
        <dbReference type="ARBA" id="ARBA00007150"/>
    </source>
</evidence>
<dbReference type="NCBIfam" id="TIGR00544">
    <property type="entry name" value="lgt"/>
    <property type="match status" value="1"/>
</dbReference>
<dbReference type="RefSeq" id="WP_092469532.1">
    <property type="nucleotide sequence ID" value="NZ_FOOX01000003.1"/>
</dbReference>
<dbReference type="EMBL" id="FOOX01000003">
    <property type="protein sequence ID" value="SFG24562.1"/>
    <property type="molecule type" value="Genomic_DNA"/>
</dbReference>
<keyword evidence="4 7" id="KW-0812">Transmembrane</keyword>
<dbReference type="HAMAP" id="MF_01147">
    <property type="entry name" value="Lgt"/>
    <property type="match status" value="1"/>
</dbReference>
<keyword evidence="2 7" id="KW-1003">Cell membrane</keyword>
<protein>
    <recommendedName>
        <fullName evidence="7">Phosphatidylglycerol--prolipoprotein diacylglyceryl transferase</fullName>
        <ecNumber evidence="7">2.5.1.145</ecNumber>
    </recommendedName>
</protein>
<comment type="function">
    <text evidence="7">Catalyzes the transfer of the diacylglyceryl group from phosphatidylglycerol to the sulfhydryl group of the N-terminal cysteine of a prolipoprotein, the first step in the formation of mature lipoproteins.</text>
</comment>
<reference evidence="9" key="1">
    <citation type="submission" date="2016-10" db="EMBL/GenBank/DDBJ databases">
        <authorList>
            <person name="Varghese N."/>
            <person name="Submissions S."/>
        </authorList>
    </citation>
    <scope>NUCLEOTIDE SEQUENCE [LARGE SCALE GENOMIC DNA]</scope>
    <source>
        <strain evidence="9">DSM 17038</strain>
    </source>
</reference>
<dbReference type="GO" id="GO:0042158">
    <property type="term" value="P:lipoprotein biosynthetic process"/>
    <property type="evidence" value="ECO:0007669"/>
    <property type="project" value="UniProtKB-UniRule"/>
</dbReference>
<evidence type="ECO:0000313" key="8">
    <source>
        <dbReference type="EMBL" id="SFG24562.1"/>
    </source>
</evidence>
<feature type="transmembrane region" description="Helical" evidence="7">
    <location>
        <begin position="45"/>
        <end position="70"/>
    </location>
</feature>
<dbReference type="GO" id="GO:0008961">
    <property type="term" value="F:phosphatidylglycerol-prolipoprotein diacylglyceryl transferase activity"/>
    <property type="evidence" value="ECO:0007669"/>
    <property type="project" value="UniProtKB-UniRule"/>
</dbReference>
<dbReference type="Pfam" id="PF01790">
    <property type="entry name" value="LGT"/>
    <property type="match status" value="1"/>
</dbReference>
<evidence type="ECO:0000256" key="2">
    <source>
        <dbReference type="ARBA" id="ARBA00022475"/>
    </source>
</evidence>
<feature type="transmembrane region" description="Helical" evidence="7">
    <location>
        <begin position="82"/>
        <end position="105"/>
    </location>
</feature>
<proteinExistence type="inferred from homology"/>
<keyword evidence="8" id="KW-0449">Lipoprotein</keyword>
<comment type="catalytic activity">
    <reaction evidence="7">
        <text>L-cysteinyl-[prolipoprotein] + a 1,2-diacyl-sn-glycero-3-phospho-(1'-sn-glycerol) = an S-1,2-diacyl-sn-glyceryl-L-cysteinyl-[prolipoprotein] + sn-glycerol 1-phosphate + H(+)</text>
        <dbReference type="Rhea" id="RHEA:56712"/>
        <dbReference type="Rhea" id="RHEA-COMP:14679"/>
        <dbReference type="Rhea" id="RHEA-COMP:14680"/>
        <dbReference type="ChEBI" id="CHEBI:15378"/>
        <dbReference type="ChEBI" id="CHEBI:29950"/>
        <dbReference type="ChEBI" id="CHEBI:57685"/>
        <dbReference type="ChEBI" id="CHEBI:64716"/>
        <dbReference type="ChEBI" id="CHEBI:140658"/>
        <dbReference type="EC" id="2.5.1.145"/>
    </reaction>
</comment>
<comment type="pathway">
    <text evidence="7">Protein modification; lipoprotein biosynthesis (diacylglyceryl transfer).</text>
</comment>
<evidence type="ECO:0000256" key="5">
    <source>
        <dbReference type="ARBA" id="ARBA00022989"/>
    </source>
</evidence>
<dbReference type="PANTHER" id="PTHR30589:SF0">
    <property type="entry name" value="PHOSPHATIDYLGLYCEROL--PROLIPOPROTEIN DIACYLGLYCERYL TRANSFERASE"/>
    <property type="match status" value="1"/>
</dbReference>
<organism evidence="8 9">
    <name type="scientific">Desulfotruncus arcticus DSM 17038</name>
    <dbReference type="NCBI Taxonomy" id="1121424"/>
    <lineage>
        <taxon>Bacteria</taxon>
        <taxon>Bacillati</taxon>
        <taxon>Bacillota</taxon>
        <taxon>Clostridia</taxon>
        <taxon>Eubacteriales</taxon>
        <taxon>Desulfallaceae</taxon>
        <taxon>Desulfotruncus</taxon>
    </lineage>
</organism>
<feature type="transmembrane region" description="Helical" evidence="7">
    <location>
        <begin position="14"/>
        <end position="33"/>
    </location>
</feature>